<feature type="transmembrane region" description="Helical" evidence="1">
    <location>
        <begin position="128"/>
        <end position="148"/>
    </location>
</feature>
<reference evidence="2 3" key="1">
    <citation type="submission" date="2016-04" db="EMBL/GenBank/DDBJ databases">
        <authorList>
            <person name="Evans L.H."/>
            <person name="Alamgir A."/>
            <person name="Owens N."/>
            <person name="Weber N.D."/>
            <person name="Virtaneva K."/>
            <person name="Barbian K."/>
            <person name="Babar A."/>
            <person name="Rosenke K."/>
        </authorList>
    </citation>
    <scope>NUCLEOTIDE SEQUENCE [LARGE SCALE GENOMIC DNA]</scope>
    <source>
        <strain evidence="3">S5(T) (JCM 30642 \VKM B-2941)</strain>
    </source>
</reference>
<keyword evidence="1" id="KW-0812">Transmembrane</keyword>
<evidence type="ECO:0000313" key="2">
    <source>
        <dbReference type="EMBL" id="SIM53978.1"/>
    </source>
</evidence>
<dbReference type="Proteomes" id="UP000195607">
    <property type="component" value="Chromosome I"/>
</dbReference>
<feature type="transmembrane region" description="Helical" evidence="1">
    <location>
        <begin position="62"/>
        <end position="79"/>
    </location>
</feature>
<protein>
    <submittedName>
        <fullName evidence="2">Multipass membrane protein</fullName>
    </submittedName>
</protein>
<feature type="transmembrane region" description="Helical" evidence="1">
    <location>
        <begin position="32"/>
        <end position="50"/>
    </location>
</feature>
<proteinExistence type="predicted"/>
<dbReference type="AlphaFoldDB" id="A0A1N5U106"/>
<gene>
    <name evidence="2" type="ORF">CSP5_0753</name>
</gene>
<feature type="transmembrane region" description="Helical" evidence="1">
    <location>
        <begin position="99"/>
        <end position="116"/>
    </location>
</feature>
<accession>A0A1N5U106</accession>
<keyword evidence="1" id="KW-1133">Transmembrane helix</keyword>
<sequence length="292" mass="33697">MRKNDISIYISNVLILTPAIASFIYIFPVERIYWEAWVILLFVIPFVKYFSPKDYRSKVYPLTMIVILVYILVSDLVLLTHDSFIGSGLFKYPITRGNFTPFMFTLSTGIVFPLLFEGVLSKKTSKTVSYMVVSTTSTIYMLATLTFALNVFKGYNFYDVYELTGILIYLNVYLLIYKGYEFITLLLQPNPFVIDLLTTTFIVSIVGFILNLYFSEENRVKKSLEYLGYPILTGSIASFILTFLLIYLPYSIYSIFVTTLIAIMVMFSVKHSDRKGNYHLKIMEDDGNKQNN</sequence>
<keyword evidence="1" id="KW-0472">Membrane</keyword>
<feature type="transmembrane region" description="Helical" evidence="1">
    <location>
        <begin position="6"/>
        <end position="27"/>
    </location>
</feature>
<name>A0A1N5U106_9ARCH</name>
<dbReference type="RefSeq" id="WP_148689643.1">
    <property type="nucleotide sequence ID" value="NZ_LT671858.1"/>
</dbReference>
<feature type="transmembrane region" description="Helical" evidence="1">
    <location>
        <begin position="252"/>
        <end position="269"/>
    </location>
</feature>
<feature type="transmembrane region" description="Helical" evidence="1">
    <location>
        <begin position="226"/>
        <end position="246"/>
    </location>
</feature>
<feature type="transmembrane region" description="Helical" evidence="1">
    <location>
        <begin position="192"/>
        <end position="214"/>
    </location>
</feature>
<evidence type="ECO:0000313" key="3">
    <source>
        <dbReference type="Proteomes" id="UP000195607"/>
    </source>
</evidence>
<dbReference type="EMBL" id="LT671858">
    <property type="protein sequence ID" value="SIM53978.1"/>
    <property type="molecule type" value="Genomic_DNA"/>
</dbReference>
<organism evidence="2 3">
    <name type="scientific">Cuniculiplasma divulgatum</name>
    <dbReference type="NCBI Taxonomy" id="1673428"/>
    <lineage>
        <taxon>Archaea</taxon>
        <taxon>Methanobacteriati</taxon>
        <taxon>Thermoplasmatota</taxon>
        <taxon>Thermoplasmata</taxon>
        <taxon>Thermoplasmatales</taxon>
        <taxon>Cuniculiplasmataceae</taxon>
        <taxon>Cuniculiplasma</taxon>
    </lineage>
</organism>
<dbReference type="GeneID" id="41588029"/>
<evidence type="ECO:0000256" key="1">
    <source>
        <dbReference type="SAM" id="Phobius"/>
    </source>
</evidence>